<feature type="domain" description="RBD" evidence="6">
    <location>
        <begin position="1"/>
        <end position="59"/>
    </location>
</feature>
<evidence type="ECO:0000256" key="2">
    <source>
        <dbReference type="ARBA" id="ARBA00022468"/>
    </source>
</evidence>
<protein>
    <recommendedName>
        <fullName evidence="1">non-specific serine/threonine protein kinase</fullName>
        <ecNumber evidence="1">2.7.11.1</ecNumber>
    </recommendedName>
</protein>
<dbReference type="InterPro" id="IPR029071">
    <property type="entry name" value="Ubiquitin-like_domsf"/>
</dbReference>
<dbReference type="Proteomes" id="UP001482620">
    <property type="component" value="Unassembled WGS sequence"/>
</dbReference>
<sequence length="121" mass="14014">VNVRQGQTVYESLNKALKVRGLSQDCCAVFRLLEGRKRLTDWDTDITPLVGEELLVEVLDDIPLTMHNFVRKTFFKLAYCDFCHKFLFNGFRCQTCGYKFHQHCSSKVPTVCVDMDTVSKR</sequence>
<evidence type="ECO:0000256" key="4">
    <source>
        <dbReference type="ARBA" id="ARBA00022833"/>
    </source>
</evidence>
<comment type="caution">
    <text evidence="7">The sequence shown here is derived from an EMBL/GenBank/DDBJ whole genome shotgun (WGS) entry which is preliminary data.</text>
</comment>
<dbReference type="CDD" id="cd20870">
    <property type="entry name" value="C1_A_C-Raf"/>
    <property type="match status" value="1"/>
</dbReference>
<dbReference type="PROSITE" id="PS50898">
    <property type="entry name" value="RBD"/>
    <property type="match status" value="1"/>
</dbReference>
<dbReference type="InterPro" id="IPR046349">
    <property type="entry name" value="C1-like_sf"/>
</dbReference>
<dbReference type="Pfam" id="PF02196">
    <property type="entry name" value="RBD"/>
    <property type="match status" value="1"/>
</dbReference>
<dbReference type="EMBL" id="JAHRIQ010003551">
    <property type="protein sequence ID" value="MEQ2222526.1"/>
    <property type="molecule type" value="Genomic_DNA"/>
</dbReference>
<evidence type="ECO:0000313" key="7">
    <source>
        <dbReference type="EMBL" id="MEQ2222526.1"/>
    </source>
</evidence>
<reference evidence="7 8" key="1">
    <citation type="submission" date="2021-06" db="EMBL/GenBank/DDBJ databases">
        <authorList>
            <person name="Palmer J.M."/>
        </authorList>
    </citation>
    <scope>NUCLEOTIDE SEQUENCE [LARGE SCALE GENOMIC DNA]</scope>
    <source>
        <strain evidence="8">if_2019</strain>
        <tissue evidence="7">Muscle</tissue>
    </source>
</reference>
<organism evidence="7 8">
    <name type="scientific">Ilyodon furcidens</name>
    <name type="common">goldbreast splitfin</name>
    <dbReference type="NCBI Taxonomy" id="33524"/>
    <lineage>
        <taxon>Eukaryota</taxon>
        <taxon>Metazoa</taxon>
        <taxon>Chordata</taxon>
        <taxon>Craniata</taxon>
        <taxon>Vertebrata</taxon>
        <taxon>Euteleostomi</taxon>
        <taxon>Actinopterygii</taxon>
        <taxon>Neopterygii</taxon>
        <taxon>Teleostei</taxon>
        <taxon>Neoteleostei</taxon>
        <taxon>Acanthomorphata</taxon>
        <taxon>Ovalentaria</taxon>
        <taxon>Atherinomorphae</taxon>
        <taxon>Cyprinodontiformes</taxon>
        <taxon>Goodeidae</taxon>
        <taxon>Ilyodon</taxon>
    </lineage>
</organism>
<keyword evidence="4" id="KW-0862">Zinc</keyword>
<dbReference type="PANTHER" id="PTHR46075">
    <property type="entry name" value="CHIMERIN FAMILY MEMBER"/>
    <property type="match status" value="1"/>
</dbReference>
<gene>
    <name evidence="7" type="ORF">ILYODFUR_027213</name>
</gene>
<feature type="non-terminal residue" evidence="7">
    <location>
        <position position="1"/>
    </location>
</feature>
<dbReference type="InterPro" id="IPR020454">
    <property type="entry name" value="DAG/PE-bd"/>
</dbReference>
<dbReference type="Gene3D" id="3.30.60.20">
    <property type="match status" value="1"/>
</dbReference>
<dbReference type="SUPFAM" id="SSF57889">
    <property type="entry name" value="Cysteine-rich domain"/>
    <property type="match status" value="1"/>
</dbReference>
<keyword evidence="3" id="KW-0479">Metal-binding</keyword>
<evidence type="ECO:0000259" key="6">
    <source>
        <dbReference type="PROSITE" id="PS50898"/>
    </source>
</evidence>
<evidence type="ECO:0000259" key="5">
    <source>
        <dbReference type="PROSITE" id="PS50081"/>
    </source>
</evidence>
<dbReference type="Gene3D" id="3.10.20.90">
    <property type="entry name" value="Phosphatidylinositol 3-kinase Catalytic Subunit, Chain A, domain 1"/>
    <property type="match status" value="1"/>
</dbReference>
<keyword evidence="2" id="KW-0343">GTPase activation</keyword>
<evidence type="ECO:0000256" key="1">
    <source>
        <dbReference type="ARBA" id="ARBA00012513"/>
    </source>
</evidence>
<dbReference type="PROSITE" id="PS00479">
    <property type="entry name" value="ZF_DAG_PE_1"/>
    <property type="match status" value="1"/>
</dbReference>
<evidence type="ECO:0000256" key="3">
    <source>
        <dbReference type="ARBA" id="ARBA00022723"/>
    </source>
</evidence>
<dbReference type="Pfam" id="PF00130">
    <property type="entry name" value="C1_1"/>
    <property type="match status" value="1"/>
</dbReference>
<proteinExistence type="predicted"/>
<dbReference type="InterPro" id="IPR002219">
    <property type="entry name" value="PKC_DAG/PE"/>
</dbReference>
<keyword evidence="8" id="KW-1185">Reference proteome</keyword>
<feature type="domain" description="Phorbol-ester/DAG-type" evidence="5">
    <location>
        <begin position="66"/>
        <end position="112"/>
    </location>
</feature>
<dbReference type="PRINTS" id="PR00008">
    <property type="entry name" value="DAGPEDOMAIN"/>
</dbReference>
<evidence type="ECO:0000313" key="8">
    <source>
        <dbReference type="Proteomes" id="UP001482620"/>
    </source>
</evidence>
<name>A0ABV0SPZ8_9TELE</name>
<dbReference type="SMART" id="SM00455">
    <property type="entry name" value="RBD"/>
    <property type="match status" value="1"/>
</dbReference>
<dbReference type="SMART" id="SM00109">
    <property type="entry name" value="C1"/>
    <property type="match status" value="1"/>
</dbReference>
<dbReference type="EC" id="2.7.11.1" evidence="1"/>
<dbReference type="InterPro" id="IPR003116">
    <property type="entry name" value="RBD_dom"/>
</dbReference>
<accession>A0ABV0SPZ8</accession>
<dbReference type="SUPFAM" id="SSF54236">
    <property type="entry name" value="Ubiquitin-like"/>
    <property type="match status" value="1"/>
</dbReference>
<dbReference type="PANTHER" id="PTHR46075:SF2">
    <property type="entry name" value="RHO GTPASE ACTIVATING PROTEIN AT 5A, ISOFORM A"/>
    <property type="match status" value="1"/>
</dbReference>
<dbReference type="PROSITE" id="PS50081">
    <property type="entry name" value="ZF_DAG_PE_2"/>
    <property type="match status" value="1"/>
</dbReference>
<dbReference type="InterPro" id="IPR051854">
    <property type="entry name" value="Rho-type_GAP"/>
</dbReference>